<dbReference type="SUPFAM" id="SSF50630">
    <property type="entry name" value="Acid proteases"/>
    <property type="match status" value="1"/>
</dbReference>
<dbReference type="Proteomes" id="UP000559256">
    <property type="component" value="Unassembled WGS sequence"/>
</dbReference>
<dbReference type="Gene3D" id="2.40.70.10">
    <property type="entry name" value="Acid Proteases"/>
    <property type="match status" value="2"/>
</dbReference>
<dbReference type="FunFam" id="2.40.70.10:FF:000008">
    <property type="entry name" value="Cathepsin D"/>
    <property type="match status" value="1"/>
</dbReference>
<dbReference type="InterPro" id="IPR001969">
    <property type="entry name" value="Aspartic_peptidase_AS"/>
</dbReference>
<dbReference type="InterPro" id="IPR034164">
    <property type="entry name" value="Pepsin-like_dom"/>
</dbReference>
<evidence type="ECO:0000256" key="1">
    <source>
        <dbReference type="ARBA" id="ARBA00007447"/>
    </source>
</evidence>
<feature type="disulfide bond" evidence="4">
    <location>
        <begin position="137"/>
        <end position="142"/>
    </location>
</feature>
<dbReference type="PROSITE" id="PS00141">
    <property type="entry name" value="ASP_PROTEASE"/>
    <property type="match status" value="2"/>
</dbReference>
<feature type="domain" description="Peptidase A1" evidence="8">
    <location>
        <begin position="106"/>
        <end position="413"/>
    </location>
</feature>
<dbReference type="CDD" id="cd05471">
    <property type="entry name" value="pepsin_like"/>
    <property type="match status" value="1"/>
</dbReference>
<evidence type="ECO:0000259" key="8">
    <source>
        <dbReference type="PROSITE" id="PS51767"/>
    </source>
</evidence>
<dbReference type="OrthoDB" id="15189at2759"/>
<dbReference type="GO" id="GO:0004190">
    <property type="term" value="F:aspartic-type endopeptidase activity"/>
    <property type="evidence" value="ECO:0007669"/>
    <property type="project" value="UniProtKB-KW"/>
</dbReference>
<dbReference type="Pfam" id="PF00026">
    <property type="entry name" value="Asp"/>
    <property type="match status" value="1"/>
</dbReference>
<organism evidence="9 10">
    <name type="scientific">Tetrapyrgos nigripes</name>
    <dbReference type="NCBI Taxonomy" id="182062"/>
    <lineage>
        <taxon>Eukaryota</taxon>
        <taxon>Fungi</taxon>
        <taxon>Dikarya</taxon>
        <taxon>Basidiomycota</taxon>
        <taxon>Agaricomycotina</taxon>
        <taxon>Agaricomycetes</taxon>
        <taxon>Agaricomycetidae</taxon>
        <taxon>Agaricales</taxon>
        <taxon>Marasmiineae</taxon>
        <taxon>Marasmiaceae</taxon>
        <taxon>Tetrapyrgos</taxon>
    </lineage>
</organism>
<dbReference type="InterPro" id="IPR021109">
    <property type="entry name" value="Peptidase_aspartic_dom_sf"/>
</dbReference>
<keyword evidence="7" id="KW-0732">Signal</keyword>
<evidence type="ECO:0000256" key="7">
    <source>
        <dbReference type="SAM" id="SignalP"/>
    </source>
</evidence>
<reference evidence="9 10" key="1">
    <citation type="journal article" date="2020" name="ISME J.">
        <title>Uncovering the hidden diversity of litter-decomposition mechanisms in mushroom-forming fungi.</title>
        <authorList>
            <person name="Floudas D."/>
            <person name="Bentzer J."/>
            <person name="Ahren D."/>
            <person name="Johansson T."/>
            <person name="Persson P."/>
            <person name="Tunlid A."/>
        </authorList>
    </citation>
    <scope>NUCLEOTIDE SEQUENCE [LARGE SCALE GENOMIC DNA]</scope>
    <source>
        <strain evidence="9 10">CBS 291.85</strain>
    </source>
</reference>
<keyword evidence="5" id="KW-0378">Hydrolase</keyword>
<gene>
    <name evidence="9" type="ORF">D9758_002296</name>
</gene>
<dbReference type="PRINTS" id="PR00792">
    <property type="entry name" value="PEPSIN"/>
</dbReference>
<protein>
    <recommendedName>
        <fullName evidence="8">Peptidase A1 domain-containing protein</fullName>
    </recommendedName>
</protein>
<keyword evidence="2 5" id="KW-0064">Aspartyl protease</keyword>
<dbReference type="PROSITE" id="PS51767">
    <property type="entry name" value="PEPTIDASE_A1"/>
    <property type="match status" value="1"/>
</dbReference>
<dbReference type="InterPro" id="IPR033121">
    <property type="entry name" value="PEPTIDASE_A1"/>
</dbReference>
<evidence type="ECO:0000256" key="6">
    <source>
        <dbReference type="SAM" id="MobiDB-lite"/>
    </source>
</evidence>
<name>A0A8H5LT97_9AGAR</name>
<sequence length="416" mass="44676">MALKKSFLLLTTLVLAATATPLKSSSDGTAIPLRTRKSLTKQNGVFDLQEAIAQNERTKNKHRQNIVNYHRNELSEVNSTATISSEPDLDKRQSESLTDQQYDTEWTGTISIGTPGQEFLIDFDTGSSDIWVPNSACTSRTCSHKKKYNHMASSTSETADGKFEIHYGDGSTVSGPIYKDTVNVAGIRAEGQYFSAVTSLSRSFENSPDDGVFGLAFRRISNIGRDTFIDNAYAQGAISSKVFSFFLAQQGSELYLGGANSKHYTGAIEYHSIIDSGFWQIPGVSVWNGENNVAGGLSAVIDSGTTIMYGPPEAVRQFYATIPGAKVFDSASGLYSFPCNSTPSLSFSWGGELWTVSPQDFNLGLTAEGASTCVGALGGQNVGLGPGAWLLGDSFMKGVYTVFNAENMAIGFAQLA</sequence>
<feature type="chain" id="PRO_5034678928" description="Peptidase A1 domain-containing protein" evidence="7">
    <location>
        <begin position="20"/>
        <end position="416"/>
    </location>
</feature>
<dbReference type="GO" id="GO:0006508">
    <property type="term" value="P:proteolysis"/>
    <property type="evidence" value="ECO:0007669"/>
    <property type="project" value="UniProtKB-KW"/>
</dbReference>
<proteinExistence type="inferred from homology"/>
<evidence type="ECO:0000313" key="9">
    <source>
        <dbReference type="EMBL" id="KAF5368529.1"/>
    </source>
</evidence>
<comment type="caution">
    <text evidence="9">The sequence shown here is derived from an EMBL/GenBank/DDBJ whole genome shotgun (WGS) entry which is preliminary data.</text>
</comment>
<evidence type="ECO:0000256" key="4">
    <source>
        <dbReference type="PIRSR" id="PIRSR601461-2"/>
    </source>
</evidence>
<feature type="signal peptide" evidence="7">
    <location>
        <begin position="1"/>
        <end position="19"/>
    </location>
</feature>
<dbReference type="PANTHER" id="PTHR47966:SF51">
    <property type="entry name" value="BETA-SITE APP-CLEAVING ENZYME, ISOFORM A-RELATED"/>
    <property type="match status" value="1"/>
</dbReference>
<feature type="active site" evidence="3">
    <location>
        <position position="124"/>
    </location>
</feature>
<dbReference type="InterPro" id="IPR001461">
    <property type="entry name" value="Aspartic_peptidase_A1"/>
</dbReference>
<dbReference type="AlphaFoldDB" id="A0A8H5LT97"/>
<evidence type="ECO:0000256" key="5">
    <source>
        <dbReference type="RuleBase" id="RU000454"/>
    </source>
</evidence>
<keyword evidence="5" id="KW-0645">Protease</keyword>
<evidence type="ECO:0000313" key="10">
    <source>
        <dbReference type="Proteomes" id="UP000559256"/>
    </source>
</evidence>
<accession>A0A8H5LT97</accession>
<evidence type="ECO:0000256" key="2">
    <source>
        <dbReference type="ARBA" id="ARBA00022750"/>
    </source>
</evidence>
<feature type="active site" evidence="3">
    <location>
        <position position="302"/>
    </location>
</feature>
<comment type="similarity">
    <text evidence="1 5">Belongs to the peptidase A1 family.</text>
</comment>
<keyword evidence="4" id="KW-1015">Disulfide bond</keyword>
<dbReference type="PANTHER" id="PTHR47966">
    <property type="entry name" value="BETA-SITE APP-CLEAVING ENZYME, ISOFORM A-RELATED"/>
    <property type="match status" value="1"/>
</dbReference>
<evidence type="ECO:0000256" key="3">
    <source>
        <dbReference type="PIRSR" id="PIRSR601461-1"/>
    </source>
</evidence>
<feature type="region of interest" description="Disordered" evidence="6">
    <location>
        <begin position="77"/>
        <end position="100"/>
    </location>
</feature>
<dbReference type="EMBL" id="JAACJM010000015">
    <property type="protein sequence ID" value="KAF5368529.1"/>
    <property type="molecule type" value="Genomic_DNA"/>
</dbReference>
<keyword evidence="10" id="KW-1185">Reference proteome</keyword>